<dbReference type="EMBL" id="LAQT01000036">
    <property type="protein sequence ID" value="KPC49672.1"/>
    <property type="molecule type" value="Genomic_DNA"/>
</dbReference>
<keyword evidence="2" id="KW-0238">DNA-binding</keyword>
<dbReference type="SUPFAM" id="SSF64288">
    <property type="entry name" value="Chorismate lyase-like"/>
    <property type="match status" value="1"/>
</dbReference>
<dbReference type="Proteomes" id="UP000037939">
    <property type="component" value="Unassembled WGS sequence"/>
</dbReference>
<evidence type="ECO:0000256" key="1">
    <source>
        <dbReference type="ARBA" id="ARBA00023015"/>
    </source>
</evidence>
<dbReference type="GO" id="GO:0045892">
    <property type="term" value="P:negative regulation of DNA-templated transcription"/>
    <property type="evidence" value="ECO:0007669"/>
    <property type="project" value="TreeGrafter"/>
</dbReference>
<accession>A0A0N1JRQ3</accession>
<dbReference type="InterPro" id="IPR036390">
    <property type="entry name" value="WH_DNA-bd_sf"/>
</dbReference>
<dbReference type="GO" id="GO:0003677">
    <property type="term" value="F:DNA binding"/>
    <property type="evidence" value="ECO:0007669"/>
    <property type="project" value="UniProtKB-KW"/>
</dbReference>
<dbReference type="InterPro" id="IPR036388">
    <property type="entry name" value="WH-like_DNA-bd_sf"/>
</dbReference>
<dbReference type="InterPro" id="IPR012702">
    <property type="entry name" value="CP_lyase_PhnF"/>
</dbReference>
<dbReference type="InterPro" id="IPR011663">
    <property type="entry name" value="UTRA"/>
</dbReference>
<dbReference type="SMART" id="SM00866">
    <property type="entry name" value="UTRA"/>
    <property type="match status" value="1"/>
</dbReference>
<evidence type="ECO:0000256" key="2">
    <source>
        <dbReference type="ARBA" id="ARBA00023125"/>
    </source>
</evidence>
<dbReference type="PROSITE" id="PS50949">
    <property type="entry name" value="HTH_GNTR"/>
    <property type="match status" value="1"/>
</dbReference>
<gene>
    <name evidence="5" type="primary">phnF</name>
    <name evidence="5" type="ORF">WG78_20155</name>
</gene>
<feature type="domain" description="HTH gntR-type" evidence="4">
    <location>
        <begin position="11"/>
        <end position="77"/>
    </location>
</feature>
<evidence type="ECO:0000313" key="5">
    <source>
        <dbReference type="EMBL" id="KPC49672.1"/>
    </source>
</evidence>
<dbReference type="InterPro" id="IPR000524">
    <property type="entry name" value="Tscrpt_reg_HTH_GntR"/>
</dbReference>
<dbReference type="Pfam" id="PF07702">
    <property type="entry name" value="UTRA"/>
    <property type="match status" value="1"/>
</dbReference>
<dbReference type="SMART" id="SM00345">
    <property type="entry name" value="HTH_GNTR"/>
    <property type="match status" value="1"/>
</dbReference>
<dbReference type="RefSeq" id="WP_053939596.1">
    <property type="nucleotide sequence ID" value="NZ_LAQT01000036.1"/>
</dbReference>
<dbReference type="InterPro" id="IPR028978">
    <property type="entry name" value="Chorismate_lyase_/UTRA_dom_sf"/>
</dbReference>
<sequence length="243" mass="27241">MTITVERGSGVALWRQIEETLAGEIARKQLRDRLPNEATLAERFGVNRHTIRRAVQALEARGMVRIEQGRGTFVQEEFIDYKLGKRSRFSHSLEKQQLAGTSQVQRSRTVVPRDEVCAMLQVPNGSSVMQIDALDVVDGRVIGVCTQYFPLPRFTGFDVLYQQAGSAVRALQQLDIEEYSRKFSRVSTRLPEADCAQQLGQPKTQPILFVESVYVDAAGVPIEYGITRFAGDAVQLVFEPEHA</sequence>
<dbReference type="STRING" id="857265.WG78_20155"/>
<protein>
    <submittedName>
        <fullName evidence="5">Putative transcriptional regulator PhnF</fullName>
    </submittedName>
</protein>
<dbReference type="Gene3D" id="1.10.10.10">
    <property type="entry name" value="Winged helix-like DNA-binding domain superfamily/Winged helix DNA-binding domain"/>
    <property type="match status" value="1"/>
</dbReference>
<dbReference type="PRINTS" id="PR00035">
    <property type="entry name" value="HTHGNTR"/>
</dbReference>
<dbReference type="AlphaFoldDB" id="A0A0N1JRQ3"/>
<dbReference type="Gene3D" id="3.40.1410.10">
    <property type="entry name" value="Chorismate lyase-like"/>
    <property type="match status" value="1"/>
</dbReference>
<keyword evidence="6" id="KW-1185">Reference proteome</keyword>
<dbReference type="CDD" id="cd07377">
    <property type="entry name" value="WHTH_GntR"/>
    <property type="match status" value="1"/>
</dbReference>
<name>A0A0N1JRQ3_9NEIS</name>
<evidence type="ECO:0000313" key="6">
    <source>
        <dbReference type="Proteomes" id="UP000037939"/>
    </source>
</evidence>
<dbReference type="SUPFAM" id="SSF46785">
    <property type="entry name" value="Winged helix' DNA-binding domain"/>
    <property type="match status" value="1"/>
</dbReference>
<organism evidence="5 6">
    <name type="scientific">Amantichitinum ursilacus</name>
    <dbReference type="NCBI Taxonomy" id="857265"/>
    <lineage>
        <taxon>Bacteria</taxon>
        <taxon>Pseudomonadati</taxon>
        <taxon>Pseudomonadota</taxon>
        <taxon>Betaproteobacteria</taxon>
        <taxon>Neisseriales</taxon>
        <taxon>Chitinibacteraceae</taxon>
        <taxon>Amantichitinum</taxon>
    </lineage>
</organism>
<dbReference type="PANTHER" id="PTHR44846">
    <property type="entry name" value="MANNOSYL-D-GLYCERATE TRANSPORT/METABOLISM SYSTEM REPRESSOR MNGR-RELATED"/>
    <property type="match status" value="1"/>
</dbReference>
<dbReference type="PANTHER" id="PTHR44846:SF1">
    <property type="entry name" value="MANNOSYL-D-GLYCERATE TRANSPORT_METABOLISM SYSTEM REPRESSOR MNGR-RELATED"/>
    <property type="match status" value="1"/>
</dbReference>
<evidence type="ECO:0000259" key="4">
    <source>
        <dbReference type="PROSITE" id="PS50949"/>
    </source>
</evidence>
<dbReference type="PATRIC" id="fig|857265.3.peg.4127"/>
<evidence type="ECO:0000256" key="3">
    <source>
        <dbReference type="ARBA" id="ARBA00023163"/>
    </source>
</evidence>
<dbReference type="InterPro" id="IPR050679">
    <property type="entry name" value="Bact_HTH_transcr_reg"/>
</dbReference>
<keyword evidence="1" id="KW-0805">Transcription regulation</keyword>
<dbReference type="GO" id="GO:0003700">
    <property type="term" value="F:DNA-binding transcription factor activity"/>
    <property type="evidence" value="ECO:0007669"/>
    <property type="project" value="InterPro"/>
</dbReference>
<dbReference type="NCBIfam" id="TIGR02325">
    <property type="entry name" value="C_P_lyase_phnF"/>
    <property type="match status" value="1"/>
</dbReference>
<proteinExistence type="predicted"/>
<reference evidence="5 6" key="1">
    <citation type="submission" date="2015-07" db="EMBL/GenBank/DDBJ databases">
        <title>Draft genome sequence of the Amantichitinum ursilacus IGB-41, a new chitin-degrading bacterium.</title>
        <authorList>
            <person name="Kirstahler P."/>
            <person name="Guenther M."/>
            <person name="Grumaz C."/>
            <person name="Rupp S."/>
            <person name="Zibek S."/>
            <person name="Sohn K."/>
        </authorList>
    </citation>
    <scope>NUCLEOTIDE SEQUENCE [LARGE SCALE GENOMIC DNA]</scope>
    <source>
        <strain evidence="5 6">IGB-41</strain>
    </source>
</reference>
<dbReference type="Pfam" id="PF00392">
    <property type="entry name" value="GntR"/>
    <property type="match status" value="1"/>
</dbReference>
<keyword evidence="3" id="KW-0804">Transcription</keyword>
<comment type="caution">
    <text evidence="5">The sequence shown here is derived from an EMBL/GenBank/DDBJ whole genome shotgun (WGS) entry which is preliminary data.</text>
</comment>